<accession>A0A8T0G5F6</accession>
<sequence length="229" mass="26495">MAASASDSAHVTALEAEEEQATSSCSPFVTAQIELSKRHWSELSEPSYGISKEEEAAIKLENEELFKTLKMHPEWGHFFRTFGDHSEVWESWGSLEVGEKFAEGAQAELFHAHVQWSDPEMNQEDEEMGYEWVVKVFKKGTLLRHLQQQLPKGLLQYKTKDFENLKLGKPFGNRYHCEVDCATLLEDGRFAFLMRKEDEDLRTLIDRKMKKSDHGRGPFSKERGEEIMY</sequence>
<protein>
    <submittedName>
        <fullName evidence="2">Uncharacterized protein</fullName>
    </submittedName>
</protein>
<evidence type="ECO:0000313" key="2">
    <source>
        <dbReference type="EMBL" id="KAG0554503.1"/>
    </source>
</evidence>
<evidence type="ECO:0000313" key="3">
    <source>
        <dbReference type="Proteomes" id="UP000822688"/>
    </source>
</evidence>
<dbReference type="AlphaFoldDB" id="A0A8T0G5F6"/>
<name>A0A8T0G5F6_CERPU</name>
<organism evidence="2 3">
    <name type="scientific">Ceratodon purpureus</name>
    <name type="common">Fire moss</name>
    <name type="synonym">Dicranum purpureum</name>
    <dbReference type="NCBI Taxonomy" id="3225"/>
    <lineage>
        <taxon>Eukaryota</taxon>
        <taxon>Viridiplantae</taxon>
        <taxon>Streptophyta</taxon>
        <taxon>Embryophyta</taxon>
        <taxon>Bryophyta</taxon>
        <taxon>Bryophytina</taxon>
        <taxon>Bryopsida</taxon>
        <taxon>Dicranidae</taxon>
        <taxon>Pseudoditrichales</taxon>
        <taxon>Ditrichaceae</taxon>
        <taxon>Ceratodon</taxon>
    </lineage>
</organism>
<feature type="region of interest" description="Disordered" evidence="1">
    <location>
        <begin position="1"/>
        <end position="25"/>
    </location>
</feature>
<reference evidence="2" key="1">
    <citation type="submission" date="2020-06" db="EMBL/GenBank/DDBJ databases">
        <title>WGS assembly of Ceratodon purpureus strain R40.</title>
        <authorList>
            <person name="Carey S.B."/>
            <person name="Jenkins J."/>
            <person name="Shu S."/>
            <person name="Lovell J.T."/>
            <person name="Sreedasyam A."/>
            <person name="Maumus F."/>
            <person name="Tiley G.P."/>
            <person name="Fernandez-Pozo N."/>
            <person name="Barry K."/>
            <person name="Chen C."/>
            <person name="Wang M."/>
            <person name="Lipzen A."/>
            <person name="Daum C."/>
            <person name="Saski C.A."/>
            <person name="Payton A.C."/>
            <person name="Mcbreen J.C."/>
            <person name="Conrad R.E."/>
            <person name="Kollar L.M."/>
            <person name="Olsson S."/>
            <person name="Huttunen S."/>
            <person name="Landis J.B."/>
            <person name="Wickett N.J."/>
            <person name="Johnson M.G."/>
            <person name="Rensing S.A."/>
            <person name="Grimwood J."/>
            <person name="Schmutz J."/>
            <person name="Mcdaniel S.F."/>
        </authorList>
    </citation>
    <scope>NUCLEOTIDE SEQUENCE</scope>
    <source>
        <strain evidence="2">R40</strain>
    </source>
</reference>
<comment type="caution">
    <text evidence="2">The sequence shown here is derived from an EMBL/GenBank/DDBJ whole genome shotgun (WGS) entry which is preliminary data.</text>
</comment>
<dbReference type="EMBL" id="CM026433">
    <property type="protein sequence ID" value="KAG0554503.1"/>
    <property type="molecule type" value="Genomic_DNA"/>
</dbReference>
<dbReference type="Proteomes" id="UP000822688">
    <property type="component" value="Chromosome 12"/>
</dbReference>
<gene>
    <name evidence="2" type="ORF">KC19_12G096000</name>
</gene>
<evidence type="ECO:0000256" key="1">
    <source>
        <dbReference type="SAM" id="MobiDB-lite"/>
    </source>
</evidence>
<proteinExistence type="predicted"/>
<keyword evidence="3" id="KW-1185">Reference proteome</keyword>